<dbReference type="Proteomes" id="UP000287155">
    <property type="component" value="Unassembled WGS sequence"/>
</dbReference>
<dbReference type="AlphaFoldDB" id="A0A430V065"/>
<name>A0A430V065_THESC</name>
<feature type="non-terminal residue" evidence="1">
    <location>
        <position position="1"/>
    </location>
</feature>
<protein>
    <submittedName>
        <fullName evidence="1">MFS transporter</fullName>
    </submittedName>
</protein>
<dbReference type="EMBL" id="PEMJ01000145">
    <property type="protein sequence ID" value="RTI15425.1"/>
    <property type="molecule type" value="Genomic_DNA"/>
</dbReference>
<evidence type="ECO:0000313" key="2">
    <source>
        <dbReference type="Proteomes" id="UP000287155"/>
    </source>
</evidence>
<sequence length="43" mass="4382">LGGSLGAGGLSRLSSEPSPYHLPILASTALRLLVALGLRRLTP</sequence>
<evidence type="ECO:0000313" key="1">
    <source>
        <dbReference type="EMBL" id="RTI15425.1"/>
    </source>
</evidence>
<organism evidence="1 2">
    <name type="scientific">Thermus scotoductus</name>
    <dbReference type="NCBI Taxonomy" id="37636"/>
    <lineage>
        <taxon>Bacteria</taxon>
        <taxon>Thermotogati</taxon>
        <taxon>Deinococcota</taxon>
        <taxon>Deinococci</taxon>
        <taxon>Thermales</taxon>
        <taxon>Thermaceae</taxon>
        <taxon>Thermus</taxon>
    </lineage>
</organism>
<comment type="caution">
    <text evidence="1">The sequence shown here is derived from an EMBL/GenBank/DDBJ whole genome shotgun (WGS) entry which is preliminary data.</text>
</comment>
<reference evidence="1 2" key="1">
    <citation type="journal article" date="2019" name="Extremophiles">
        <title>Biogeography of thermophiles and predominance of Thermus scotoductus in domestic water heaters.</title>
        <authorList>
            <person name="Wilpiszeski R.L."/>
            <person name="Zhang Z."/>
            <person name="House C.H."/>
        </authorList>
    </citation>
    <scope>NUCLEOTIDE SEQUENCE [LARGE SCALE GENOMIC DNA]</scope>
    <source>
        <strain evidence="1 2">14_S14</strain>
    </source>
</reference>
<proteinExistence type="predicted"/>
<gene>
    <name evidence="1" type="ORF">CSW27_05855</name>
</gene>
<accession>A0A430V065</accession>